<evidence type="ECO:0000313" key="13">
    <source>
        <dbReference type="Proteomes" id="UP000000226"/>
    </source>
</evidence>
<dbReference type="GO" id="GO:0006508">
    <property type="term" value="P:proteolysis"/>
    <property type="evidence" value="ECO:0007669"/>
    <property type="project" value="UniProtKB-KW"/>
</dbReference>
<dbReference type="EMBL" id="CM002295">
    <property type="protein sequence ID" value="ESW13820.1"/>
    <property type="molecule type" value="Genomic_DNA"/>
</dbReference>
<dbReference type="InterPro" id="IPR036852">
    <property type="entry name" value="Peptidase_S8/S53_dom_sf"/>
</dbReference>
<keyword evidence="6 8" id="KW-0720">Serine protease</keyword>
<feature type="signal peptide" evidence="9">
    <location>
        <begin position="1"/>
        <end position="24"/>
    </location>
</feature>
<dbReference type="Gene3D" id="3.50.30.30">
    <property type="match status" value="1"/>
</dbReference>
<evidence type="ECO:0000256" key="9">
    <source>
        <dbReference type="SAM" id="SignalP"/>
    </source>
</evidence>
<dbReference type="Gene3D" id="3.30.70.80">
    <property type="entry name" value="Peptidase S8 propeptide/proteinase inhibitor I9"/>
    <property type="match status" value="1"/>
</dbReference>
<name>V7B8B8_PHAVU</name>
<reference evidence="13" key="1">
    <citation type="journal article" date="2014" name="Nat. Genet.">
        <title>A reference genome for common bean and genome-wide analysis of dual domestications.</title>
        <authorList>
            <person name="Schmutz J."/>
            <person name="McClean P.E."/>
            <person name="Mamidi S."/>
            <person name="Wu G.A."/>
            <person name="Cannon S.B."/>
            <person name="Grimwood J."/>
            <person name="Jenkins J."/>
            <person name="Shu S."/>
            <person name="Song Q."/>
            <person name="Chavarro C."/>
            <person name="Torres-Torres M."/>
            <person name="Geffroy V."/>
            <person name="Moghaddam S.M."/>
            <person name="Gao D."/>
            <person name="Abernathy B."/>
            <person name="Barry K."/>
            <person name="Blair M."/>
            <person name="Brick M.A."/>
            <person name="Chovatia M."/>
            <person name="Gepts P."/>
            <person name="Goodstein D.M."/>
            <person name="Gonzales M."/>
            <person name="Hellsten U."/>
            <person name="Hyten D.L."/>
            <person name="Jia G."/>
            <person name="Kelly J.D."/>
            <person name="Kudrna D."/>
            <person name="Lee R."/>
            <person name="Richard M.M."/>
            <person name="Miklas P.N."/>
            <person name="Osorno J.M."/>
            <person name="Rodrigues J."/>
            <person name="Thareau V."/>
            <person name="Urrea C.A."/>
            <person name="Wang M."/>
            <person name="Yu Y."/>
            <person name="Zhang M."/>
            <person name="Wing R.A."/>
            <person name="Cregan P.B."/>
            <person name="Rokhsar D.S."/>
            <person name="Jackson S.A."/>
        </authorList>
    </citation>
    <scope>NUCLEOTIDE SEQUENCE [LARGE SCALE GENOMIC DNA]</scope>
    <source>
        <strain evidence="13">cv. G19833</strain>
    </source>
</reference>
<feature type="chain" id="PRO_5004754276" description="Cucumisin" evidence="9">
    <location>
        <begin position="25"/>
        <end position="649"/>
    </location>
</feature>
<keyword evidence="4 9" id="KW-0732">Signal</keyword>
<keyword evidence="13" id="KW-1185">Reference proteome</keyword>
<comment type="subcellular location">
    <subcellularLocation>
        <location evidence="1">Secreted</location>
    </subcellularLocation>
</comment>
<dbReference type="OMA" id="HKLANME"/>
<evidence type="ECO:0000256" key="5">
    <source>
        <dbReference type="ARBA" id="ARBA00022801"/>
    </source>
</evidence>
<proteinExistence type="inferred from homology"/>
<feature type="domain" description="Peptidase S8/S53" evidence="10">
    <location>
        <begin position="129"/>
        <end position="557"/>
    </location>
</feature>
<keyword evidence="3 8" id="KW-0645">Protease</keyword>
<organism evidence="12 13">
    <name type="scientific">Phaseolus vulgaris</name>
    <name type="common">Kidney bean</name>
    <name type="synonym">French bean</name>
    <dbReference type="NCBI Taxonomy" id="3885"/>
    <lineage>
        <taxon>Eukaryota</taxon>
        <taxon>Viridiplantae</taxon>
        <taxon>Streptophyta</taxon>
        <taxon>Embryophyta</taxon>
        <taxon>Tracheophyta</taxon>
        <taxon>Spermatophyta</taxon>
        <taxon>Magnoliopsida</taxon>
        <taxon>eudicotyledons</taxon>
        <taxon>Gunneridae</taxon>
        <taxon>Pentapetalae</taxon>
        <taxon>rosids</taxon>
        <taxon>fabids</taxon>
        <taxon>Fabales</taxon>
        <taxon>Fabaceae</taxon>
        <taxon>Papilionoideae</taxon>
        <taxon>50 kb inversion clade</taxon>
        <taxon>NPAAA clade</taxon>
        <taxon>indigoferoid/millettioid clade</taxon>
        <taxon>Phaseoleae</taxon>
        <taxon>Phaseolus</taxon>
    </lineage>
</organism>
<dbReference type="InterPro" id="IPR022398">
    <property type="entry name" value="Peptidase_S8_His-AS"/>
</dbReference>
<accession>V7B8B8</accession>
<sequence length="649" mass="70076">MKSLGLSHLLQILACILLLTPSFSKDDRKTYIVYMGEYPKDMEITDSFHTSMVQSVLGSKFASNTLLHRYKSFNGFVARLTKKESERMKGMDGVVSVIPDRVYNVETSRSWNFLNFPENVPRAATVEGNTIVGVIDSGIWIPNANSFTDRGFGPPPQKWKGTCNNFTCNNKVIGAKYFHIESNFKPEDIISPADTTGHGSHCASIAAGNLVPNANLFGLGSGTTRGGVPSARIAVYKVCWESGCNGVDILAGVDAAIADGVDIISISVGEKEVVQQLKYFEDVFAIGSFHAMRSGILTSKSVGNLGPNPSTMTNVAPWFISVAASTIDRKFFGDLKLGNGQTIRVIIPLNSFTYLLKYYKSNKRFNSSSSRFCTYNSLNGALVSGKIVLCDGYASPKFVEFASGAAGMYLPSLYISSSDGKSVYNYLKTTSNSTAIISKSYEGIDSAAPYIPRFSSRGPNTITRNILKPDIAAPGVNILVAWSPRSPISTIKGDSKISYFNIESGTSMACPHVTAAAVYVKSFNLGLSPAALKSALMTTATPMNPALNSDAEFAYGAGQINPLKAVNPGLVYDLGPNDYINFLCGQAYNIVRLRKITRDNSTCASAKRVSVFNFNLPSFALSTALSKNNDVTFGRTITNVRSPIVVYVP</sequence>
<dbReference type="InterPro" id="IPR000209">
    <property type="entry name" value="Peptidase_S8/S53_dom"/>
</dbReference>
<comment type="similarity">
    <text evidence="2 8">Belongs to the peptidase S8 family.</text>
</comment>
<gene>
    <name evidence="12" type="ORF">PHAVU_008G228900g</name>
</gene>
<dbReference type="CDD" id="cd04852">
    <property type="entry name" value="Peptidases_S8_3"/>
    <property type="match status" value="1"/>
</dbReference>
<dbReference type="InterPro" id="IPR010259">
    <property type="entry name" value="S8pro/Inhibitor_I9"/>
</dbReference>
<dbReference type="PANTHER" id="PTHR10795">
    <property type="entry name" value="PROPROTEIN CONVERTASE SUBTILISIN/KEXIN"/>
    <property type="match status" value="1"/>
</dbReference>
<dbReference type="InterPro" id="IPR045051">
    <property type="entry name" value="SBT"/>
</dbReference>
<dbReference type="Proteomes" id="UP000000226">
    <property type="component" value="Chromosome 8"/>
</dbReference>
<dbReference type="Gene3D" id="2.60.40.2310">
    <property type="match status" value="1"/>
</dbReference>
<dbReference type="Gramene" id="ESW13820">
    <property type="protein sequence ID" value="ESW13820"/>
    <property type="gene ID" value="PHAVU_008G228900g"/>
</dbReference>
<dbReference type="Pfam" id="PF00082">
    <property type="entry name" value="Peptidase_S8"/>
    <property type="match status" value="1"/>
</dbReference>
<dbReference type="InterPro" id="IPR034197">
    <property type="entry name" value="Peptidases_S8_3"/>
</dbReference>
<dbReference type="Gene3D" id="3.40.50.200">
    <property type="entry name" value="Peptidase S8/S53 domain"/>
    <property type="match status" value="1"/>
</dbReference>
<dbReference type="GO" id="GO:0005576">
    <property type="term" value="C:extracellular region"/>
    <property type="evidence" value="ECO:0007669"/>
    <property type="project" value="UniProtKB-SubCell"/>
</dbReference>
<dbReference type="AlphaFoldDB" id="V7B8B8"/>
<evidence type="ECO:0000259" key="10">
    <source>
        <dbReference type="Pfam" id="PF00082"/>
    </source>
</evidence>
<evidence type="ECO:0000256" key="2">
    <source>
        <dbReference type="ARBA" id="ARBA00011073"/>
    </source>
</evidence>
<protein>
    <recommendedName>
        <fullName evidence="14">Cucumisin</fullName>
    </recommendedName>
</protein>
<dbReference type="OrthoDB" id="206201at2759"/>
<feature type="active site" description="Charge relay system" evidence="7 8">
    <location>
        <position position="198"/>
    </location>
</feature>
<dbReference type="SUPFAM" id="SSF52743">
    <property type="entry name" value="Subtilisin-like"/>
    <property type="match status" value="1"/>
</dbReference>
<evidence type="ECO:0000256" key="6">
    <source>
        <dbReference type="ARBA" id="ARBA00022825"/>
    </source>
</evidence>
<dbReference type="Pfam" id="PF05922">
    <property type="entry name" value="Inhibitor_I9"/>
    <property type="match status" value="1"/>
</dbReference>
<feature type="active site" description="Charge relay system" evidence="7 8">
    <location>
        <position position="507"/>
    </location>
</feature>
<evidence type="ECO:0000313" key="12">
    <source>
        <dbReference type="EMBL" id="ESW13820.1"/>
    </source>
</evidence>
<dbReference type="InterPro" id="IPR023828">
    <property type="entry name" value="Peptidase_S8_Ser-AS"/>
</dbReference>
<dbReference type="InterPro" id="IPR037045">
    <property type="entry name" value="S8pro/Inhibitor_I9_sf"/>
</dbReference>
<dbReference type="CDD" id="cd02120">
    <property type="entry name" value="PA_subtilisin_like"/>
    <property type="match status" value="1"/>
</dbReference>
<dbReference type="PROSITE" id="PS00137">
    <property type="entry name" value="SUBTILASE_HIS"/>
    <property type="match status" value="1"/>
</dbReference>
<evidence type="ECO:0000259" key="11">
    <source>
        <dbReference type="Pfam" id="PF05922"/>
    </source>
</evidence>
<evidence type="ECO:0000256" key="8">
    <source>
        <dbReference type="PROSITE-ProRule" id="PRU01240"/>
    </source>
</evidence>
<evidence type="ECO:0008006" key="14">
    <source>
        <dbReference type="Google" id="ProtNLM"/>
    </source>
</evidence>
<dbReference type="PROSITE" id="PS00138">
    <property type="entry name" value="SUBTILASE_SER"/>
    <property type="match status" value="1"/>
</dbReference>
<dbReference type="PROSITE" id="PS51892">
    <property type="entry name" value="SUBTILASE"/>
    <property type="match status" value="1"/>
</dbReference>
<evidence type="ECO:0000256" key="3">
    <source>
        <dbReference type="ARBA" id="ARBA00022670"/>
    </source>
</evidence>
<dbReference type="GO" id="GO:0004252">
    <property type="term" value="F:serine-type endopeptidase activity"/>
    <property type="evidence" value="ECO:0007669"/>
    <property type="project" value="UniProtKB-UniRule"/>
</dbReference>
<keyword evidence="5 8" id="KW-0378">Hydrolase</keyword>
<evidence type="ECO:0000256" key="4">
    <source>
        <dbReference type="ARBA" id="ARBA00022729"/>
    </source>
</evidence>
<feature type="active site" description="Charge relay system" evidence="7 8">
    <location>
        <position position="136"/>
    </location>
</feature>
<dbReference type="PRINTS" id="PR00723">
    <property type="entry name" value="SUBTILISIN"/>
</dbReference>
<dbReference type="InterPro" id="IPR015500">
    <property type="entry name" value="Peptidase_S8_subtilisin-rel"/>
</dbReference>
<evidence type="ECO:0000256" key="1">
    <source>
        <dbReference type="ARBA" id="ARBA00004613"/>
    </source>
</evidence>
<dbReference type="eggNOG" id="ENOG502QRA7">
    <property type="taxonomic scope" value="Eukaryota"/>
</dbReference>
<feature type="domain" description="Inhibitor I9" evidence="11">
    <location>
        <begin position="30"/>
        <end position="104"/>
    </location>
</feature>
<evidence type="ECO:0000256" key="7">
    <source>
        <dbReference type="PIRSR" id="PIRSR615500-1"/>
    </source>
</evidence>